<protein>
    <recommendedName>
        <fullName evidence="5">SnoaL-like domain-containing protein</fullName>
    </recommendedName>
</protein>
<keyword evidence="3" id="KW-1185">Reference proteome</keyword>
<dbReference type="EMBL" id="PNXY01000009">
    <property type="protein sequence ID" value="PMS30349.1"/>
    <property type="molecule type" value="Genomic_DNA"/>
</dbReference>
<evidence type="ECO:0000313" key="1">
    <source>
        <dbReference type="EMBL" id="CAB3691829.1"/>
    </source>
</evidence>
<reference evidence="1 4" key="2">
    <citation type="submission" date="2020-04" db="EMBL/GenBank/DDBJ databases">
        <authorList>
            <person name="De Canck E."/>
        </authorList>
    </citation>
    <scope>NUCLEOTIDE SEQUENCE [LARGE SCALE GENOMIC DNA]</scope>
    <source>
        <strain evidence="1 4">LMG 27174</strain>
    </source>
</reference>
<gene>
    <name evidence="2" type="ORF">C0Z16_15510</name>
    <name evidence="1" type="ORF">LMG27174_03210</name>
</gene>
<evidence type="ECO:0000313" key="3">
    <source>
        <dbReference type="Proteomes" id="UP000235659"/>
    </source>
</evidence>
<dbReference type="Proteomes" id="UP000235659">
    <property type="component" value="Unassembled WGS sequence"/>
</dbReference>
<name>A0A2N7WLL8_9BURK</name>
<dbReference type="Gene3D" id="3.10.450.50">
    <property type="match status" value="1"/>
</dbReference>
<dbReference type="Proteomes" id="UP000494205">
    <property type="component" value="Unassembled WGS sequence"/>
</dbReference>
<dbReference type="RefSeq" id="WP_102633002.1">
    <property type="nucleotide sequence ID" value="NZ_CADIJZ010000010.1"/>
</dbReference>
<dbReference type="SUPFAM" id="SSF54427">
    <property type="entry name" value="NTF2-like"/>
    <property type="match status" value="1"/>
</dbReference>
<dbReference type="EMBL" id="CADIJZ010000010">
    <property type="protein sequence ID" value="CAB3691829.1"/>
    <property type="molecule type" value="Genomic_DNA"/>
</dbReference>
<dbReference type="AlphaFoldDB" id="A0A2N7WLL8"/>
<organism evidence="1 4">
    <name type="scientific">Paraburkholderia rhynchosiae</name>
    <dbReference type="NCBI Taxonomy" id="487049"/>
    <lineage>
        <taxon>Bacteria</taxon>
        <taxon>Pseudomonadati</taxon>
        <taxon>Pseudomonadota</taxon>
        <taxon>Betaproteobacteria</taxon>
        <taxon>Burkholderiales</taxon>
        <taxon>Burkholderiaceae</taxon>
        <taxon>Paraburkholderia</taxon>
    </lineage>
</organism>
<dbReference type="OrthoDB" id="7064268at2"/>
<reference evidence="2 3" key="1">
    <citation type="submission" date="2018-01" db="EMBL/GenBank/DDBJ databases">
        <title>Whole genome analyses suggest that Burkholderia sensu lato contains two further novel genera in the rhizoxinica-symbiotica group Mycetohabitans gen. nov., and Trinickia gen. nov.: implications for the evolution of diazotrophy and nodulation in the Burkholderiaceae.</title>
        <authorList>
            <person name="Estrada-de los Santos P."/>
            <person name="Palmer M."/>
            <person name="Chavez-Ramirez B."/>
            <person name="Beukes C."/>
            <person name="Steenkamp E.T."/>
            <person name="Hirsch A.M."/>
            <person name="Manyaka P."/>
            <person name="Maluk M."/>
            <person name="Lafos M."/>
            <person name="Crook M."/>
            <person name="Gross E."/>
            <person name="Simon M.F."/>
            <person name="Bueno dos Reis Junior F."/>
            <person name="Poole P.S."/>
            <person name="Venter S.N."/>
            <person name="James E.K."/>
        </authorList>
    </citation>
    <scope>NUCLEOTIDE SEQUENCE [LARGE SCALE GENOMIC DNA]</scope>
    <source>
        <strain evidence="2 3">WSM 3937</strain>
    </source>
</reference>
<sequence length="117" mass="12961">MTAAAVLADATNEVFDHHLGAFAKGLDELMKDYDEKSVIVTPDKTFRGQDEIRGFFKAFLDGAKPAFWEAFKVTSKSTEGEIGYLAWEAKPFVSMATDTLLVKDRKIVVQTFTAFSA</sequence>
<dbReference type="InterPro" id="IPR032710">
    <property type="entry name" value="NTF2-like_dom_sf"/>
</dbReference>
<proteinExistence type="predicted"/>
<evidence type="ECO:0000313" key="4">
    <source>
        <dbReference type="Proteomes" id="UP000494205"/>
    </source>
</evidence>
<evidence type="ECO:0000313" key="2">
    <source>
        <dbReference type="EMBL" id="PMS30349.1"/>
    </source>
</evidence>
<accession>A0A2N7WLL8</accession>
<evidence type="ECO:0008006" key="5">
    <source>
        <dbReference type="Google" id="ProtNLM"/>
    </source>
</evidence>